<dbReference type="Pfam" id="PF13641">
    <property type="entry name" value="Glyco_tranf_2_3"/>
    <property type="match status" value="1"/>
</dbReference>
<keyword evidence="1" id="KW-0812">Transmembrane</keyword>
<dbReference type="InterPro" id="IPR050256">
    <property type="entry name" value="Glycosyltransferase_2"/>
</dbReference>
<dbReference type="OrthoDB" id="9797391at2"/>
<dbReference type="PANTHER" id="PTHR48090:SF6">
    <property type="entry name" value="SLR5056 PROTEIN"/>
    <property type="match status" value="1"/>
</dbReference>
<feature type="transmembrane region" description="Helical" evidence="1">
    <location>
        <begin position="360"/>
        <end position="382"/>
    </location>
</feature>
<dbReference type="SUPFAM" id="SSF53448">
    <property type="entry name" value="Nucleotide-diphospho-sugar transferases"/>
    <property type="match status" value="1"/>
</dbReference>
<dbReference type="GO" id="GO:0016740">
    <property type="term" value="F:transferase activity"/>
    <property type="evidence" value="ECO:0007669"/>
    <property type="project" value="UniProtKB-KW"/>
</dbReference>
<dbReference type="Proteomes" id="UP000198281">
    <property type="component" value="Unassembled WGS sequence"/>
</dbReference>
<dbReference type="EMBL" id="FZOS01000029">
    <property type="protein sequence ID" value="SNS99768.1"/>
    <property type="molecule type" value="Genomic_DNA"/>
</dbReference>
<dbReference type="InterPro" id="IPR029044">
    <property type="entry name" value="Nucleotide-diphossugar_trans"/>
</dbReference>
<dbReference type="CDD" id="cd06438">
    <property type="entry name" value="EpsO_like"/>
    <property type="match status" value="1"/>
</dbReference>
<protein>
    <submittedName>
        <fullName evidence="2">Glycosyltransferase, catalytic subunit of cellulose synthase and poly-beta-1,6-N-acetylglucosamine synthase</fullName>
    </submittedName>
</protein>
<accession>A0A239J2R6</accession>
<keyword evidence="3" id="KW-1185">Reference proteome</keyword>
<keyword evidence="2" id="KW-0808">Transferase</keyword>
<dbReference type="Gene3D" id="3.90.550.10">
    <property type="entry name" value="Spore Coat Polysaccharide Biosynthesis Protein SpsA, Chain A"/>
    <property type="match status" value="1"/>
</dbReference>
<sequence length="396" mass="41871">MATLSTLLSIIGWIILAPVALVGTVFAVETAIGLVAGLRRPAAPPIAPQDIALVIPAHDEAAGIGTILGRLKAVLTPGVRMLVVADNCTDDTAAVARAAGAEVIARHDASRRGKGFALAFGRDHLRAQPPRAAIVIDADCVADPGALERIAALAVATGRPVQSAYLFSPRRDAAPMVQISNFAFLVKNLIRQNGARAIGAPALLTGSGMAFPWEIFGRAALATDNIVEDLALGVDLTREGHAPIFDPQALTWTQPSTEGGTLTQRTRWENGFMTVARKQALPLIGEALRKGRPALLWTGLHLLTPPLALLMALNLGAALLLGLLALIGMPSAPFAAATALFGVNALLVLAAWALHGRAHMGLGTILRLPLYMLWKLPIYLRLVRGGETRWIRTERE</sequence>
<reference evidence="3" key="1">
    <citation type="submission" date="2017-06" db="EMBL/GenBank/DDBJ databases">
        <authorList>
            <person name="Varghese N."/>
            <person name="Submissions S."/>
        </authorList>
    </citation>
    <scope>NUCLEOTIDE SEQUENCE [LARGE SCALE GENOMIC DNA]</scope>
    <source>
        <strain evidence="3">LNB2</strain>
    </source>
</reference>
<organism evidence="2 3">
    <name type="scientific">Edaphosphingomonas laterariae</name>
    <dbReference type="NCBI Taxonomy" id="861865"/>
    <lineage>
        <taxon>Bacteria</taxon>
        <taxon>Pseudomonadati</taxon>
        <taxon>Pseudomonadota</taxon>
        <taxon>Alphaproteobacteria</taxon>
        <taxon>Sphingomonadales</taxon>
        <taxon>Rhizorhabdaceae</taxon>
        <taxon>Edaphosphingomonas</taxon>
    </lineage>
</organism>
<feature type="transmembrane region" description="Helical" evidence="1">
    <location>
        <begin position="334"/>
        <end position="354"/>
    </location>
</feature>
<dbReference type="RefSeq" id="WP_089220874.1">
    <property type="nucleotide sequence ID" value="NZ_FZOS01000029.1"/>
</dbReference>
<keyword evidence="1" id="KW-1133">Transmembrane helix</keyword>
<dbReference type="AlphaFoldDB" id="A0A239J2R6"/>
<evidence type="ECO:0000313" key="2">
    <source>
        <dbReference type="EMBL" id="SNS99768.1"/>
    </source>
</evidence>
<feature type="transmembrane region" description="Helical" evidence="1">
    <location>
        <begin position="307"/>
        <end position="327"/>
    </location>
</feature>
<keyword evidence="1" id="KW-0472">Membrane</keyword>
<evidence type="ECO:0000313" key="3">
    <source>
        <dbReference type="Proteomes" id="UP000198281"/>
    </source>
</evidence>
<name>A0A239J2R6_9SPHN</name>
<proteinExistence type="predicted"/>
<evidence type="ECO:0000256" key="1">
    <source>
        <dbReference type="SAM" id="Phobius"/>
    </source>
</evidence>
<dbReference type="PANTHER" id="PTHR48090">
    <property type="entry name" value="UNDECAPRENYL-PHOSPHATE 4-DEOXY-4-FORMAMIDO-L-ARABINOSE TRANSFERASE-RELATED"/>
    <property type="match status" value="1"/>
</dbReference>
<gene>
    <name evidence="2" type="ORF">SAMN06295912_12931</name>
</gene>